<dbReference type="EMBL" id="SEKV01000412">
    <property type="protein sequence ID" value="TFY57655.1"/>
    <property type="molecule type" value="Genomic_DNA"/>
</dbReference>
<feature type="non-terminal residue" evidence="2">
    <location>
        <position position="1"/>
    </location>
</feature>
<sequence length="106" mass="10789">RDASISGSPPARSPRDRGVSADPISVLSSISSSLPAPSASALLSAPAPRARVHVVVDLLVLVVLVQHRVVVVRLVRLGLARAAHRGARECYAAELAGLAAGAAGKE</sequence>
<name>A0A4Y9Y5K6_9APHY</name>
<organism evidence="2 3">
    <name type="scientific">Rhodofomes roseus</name>
    <dbReference type="NCBI Taxonomy" id="34475"/>
    <lineage>
        <taxon>Eukaryota</taxon>
        <taxon>Fungi</taxon>
        <taxon>Dikarya</taxon>
        <taxon>Basidiomycota</taxon>
        <taxon>Agaricomycotina</taxon>
        <taxon>Agaricomycetes</taxon>
        <taxon>Polyporales</taxon>
        <taxon>Rhodofomes</taxon>
    </lineage>
</organism>
<feature type="region of interest" description="Disordered" evidence="1">
    <location>
        <begin position="1"/>
        <end position="20"/>
    </location>
</feature>
<dbReference type="AlphaFoldDB" id="A0A4Y9Y5K6"/>
<evidence type="ECO:0000256" key="1">
    <source>
        <dbReference type="SAM" id="MobiDB-lite"/>
    </source>
</evidence>
<reference evidence="2 3" key="1">
    <citation type="submission" date="2019-01" db="EMBL/GenBank/DDBJ databases">
        <title>Genome sequencing of the rare red list fungi Fomitopsis rosea.</title>
        <authorList>
            <person name="Buettner E."/>
            <person name="Kellner H."/>
        </authorList>
    </citation>
    <scope>NUCLEOTIDE SEQUENCE [LARGE SCALE GENOMIC DNA]</scope>
    <source>
        <strain evidence="2 3">DSM 105464</strain>
    </source>
</reference>
<comment type="caution">
    <text evidence="2">The sequence shown here is derived from an EMBL/GenBank/DDBJ whole genome shotgun (WGS) entry which is preliminary data.</text>
</comment>
<protein>
    <submittedName>
        <fullName evidence="2">Uncharacterized protein</fullName>
    </submittedName>
</protein>
<gene>
    <name evidence="2" type="ORF">EVJ58_g6892</name>
</gene>
<accession>A0A4Y9Y5K6</accession>
<proteinExistence type="predicted"/>
<evidence type="ECO:0000313" key="2">
    <source>
        <dbReference type="EMBL" id="TFY57655.1"/>
    </source>
</evidence>
<dbReference type="Proteomes" id="UP000298390">
    <property type="component" value="Unassembled WGS sequence"/>
</dbReference>
<evidence type="ECO:0000313" key="3">
    <source>
        <dbReference type="Proteomes" id="UP000298390"/>
    </source>
</evidence>